<keyword evidence="1" id="KW-1133">Transmembrane helix</keyword>
<keyword evidence="3" id="KW-1185">Reference proteome</keyword>
<comment type="caution">
    <text evidence="2">The sequence shown here is derived from an EMBL/GenBank/DDBJ whole genome shotgun (WGS) entry which is preliminary data.</text>
</comment>
<keyword evidence="1" id="KW-0472">Membrane</keyword>
<evidence type="ECO:0000313" key="2">
    <source>
        <dbReference type="EMBL" id="GLI53968.1"/>
    </source>
</evidence>
<reference evidence="2" key="1">
    <citation type="submission" date="2022-12" db="EMBL/GenBank/DDBJ databases">
        <title>Reference genome sequencing for broad-spectrum identification of bacterial and archaeal isolates by mass spectrometry.</title>
        <authorList>
            <person name="Sekiguchi Y."/>
            <person name="Tourlousse D.M."/>
        </authorList>
    </citation>
    <scope>NUCLEOTIDE SEQUENCE</scope>
    <source>
        <strain evidence="2">TSL-P1</strain>
    </source>
</reference>
<evidence type="ECO:0000256" key="1">
    <source>
        <dbReference type="SAM" id="Phobius"/>
    </source>
</evidence>
<dbReference type="EMBL" id="BSDX01000001">
    <property type="protein sequence ID" value="GLI53968.1"/>
    <property type="molecule type" value="Genomic_DNA"/>
</dbReference>
<protein>
    <submittedName>
        <fullName evidence="2">Cytochrome c oxidase subunit II</fullName>
    </submittedName>
</protein>
<name>A0A9W6GH77_9BACT</name>
<dbReference type="AlphaFoldDB" id="A0A9W6GH77"/>
<gene>
    <name evidence="2" type="ORF">TISLANDTSLP1_16610</name>
</gene>
<accession>A0A9W6GH77</accession>
<dbReference type="Proteomes" id="UP001144297">
    <property type="component" value="Unassembled WGS sequence"/>
</dbReference>
<evidence type="ECO:0000313" key="3">
    <source>
        <dbReference type="Proteomes" id="UP001144297"/>
    </source>
</evidence>
<sequence length="55" mass="6504">MIEMLVSVVNQIVDFFVKLFYICLLIAIFGFGLLNMLHQEVEKQRKMREGKEGRQ</sequence>
<organism evidence="2 3">
    <name type="scientific">Thermodesulfovibrio yellowstonii</name>
    <dbReference type="NCBI Taxonomy" id="28262"/>
    <lineage>
        <taxon>Bacteria</taxon>
        <taxon>Pseudomonadati</taxon>
        <taxon>Nitrospirota</taxon>
        <taxon>Thermodesulfovibrionia</taxon>
        <taxon>Thermodesulfovibrionales</taxon>
        <taxon>Thermodesulfovibrionaceae</taxon>
        <taxon>Thermodesulfovibrio</taxon>
    </lineage>
</organism>
<proteinExistence type="predicted"/>
<feature type="transmembrane region" description="Helical" evidence="1">
    <location>
        <begin position="15"/>
        <end position="37"/>
    </location>
</feature>
<keyword evidence="1" id="KW-0812">Transmembrane</keyword>